<dbReference type="Pfam" id="PF00296">
    <property type="entry name" value="Bac_luciferase"/>
    <property type="match status" value="1"/>
</dbReference>
<proteinExistence type="inferred from homology"/>
<evidence type="ECO:0000256" key="5">
    <source>
        <dbReference type="ARBA" id="ARBA00033748"/>
    </source>
</evidence>
<feature type="binding site" evidence="6">
    <location>
        <position position="149"/>
    </location>
    <ligand>
        <name>FMN</name>
        <dbReference type="ChEBI" id="CHEBI:58210"/>
    </ligand>
</feature>
<dbReference type="InterPro" id="IPR051260">
    <property type="entry name" value="Diverse_substr_monoxygenases"/>
</dbReference>
<dbReference type="PANTHER" id="PTHR30011">
    <property type="entry name" value="ALKANESULFONATE MONOOXYGENASE-RELATED"/>
    <property type="match status" value="1"/>
</dbReference>
<name>A0A3L7J3Z1_9HYPH</name>
<dbReference type="AlphaFoldDB" id="A0A3L7J3Z1"/>
<evidence type="ECO:0000313" key="9">
    <source>
        <dbReference type="Proteomes" id="UP000281094"/>
    </source>
</evidence>
<keyword evidence="3" id="KW-0560">Oxidoreductase</keyword>
<feature type="domain" description="Luciferase-like" evidence="7">
    <location>
        <begin position="30"/>
        <end position="386"/>
    </location>
</feature>
<dbReference type="SUPFAM" id="SSF51679">
    <property type="entry name" value="Bacterial luciferase-like"/>
    <property type="match status" value="1"/>
</dbReference>
<sequence length="435" mass="47668">MPKSQLHIGLSLSATWLGGEAWRREDSAAGDVFDLSFYRDIARRAEAAKLDFLFRADSLFCDPSLIEKSPGGLGGLDPTLLFAALATETRSIGLLTTLSTQFYPPYIAARQLQSLNRLSKGRAGWNIVTGLDGHQNFGREKASSSAERYRQAGEFERVVQELWRSFPAEAITLDRSTGRFADATRIRPIDHRGEDFAVAGPLNLPALPNAPIPIAQAGASPDGRDFAAAIADLVFAATPDRDAAIELRADLNSRAAKAGRRSGAIRVLPGLNLYLAETDKEAEDLFAFTHRNADRGRKLELIKRQIGLDLSEWRGGRAVRITDLPPLTTAPRSATHAELLRRLIERETPTVDDLLRRPEVSASAHWQIVGTPESAAETIDDWVRHGAIDGFIALPGGSIGSLHLVLERLVPLLVEEGLFRRDYESDIFAGHLNMV</sequence>
<dbReference type="InterPro" id="IPR036661">
    <property type="entry name" value="Luciferase-like_sf"/>
</dbReference>
<accession>A0A3L7J3Z1</accession>
<protein>
    <submittedName>
        <fullName evidence="8">LLM class flavin-dependent oxidoreductase</fullName>
    </submittedName>
</protein>
<keyword evidence="9" id="KW-1185">Reference proteome</keyword>
<feature type="binding site" evidence="6">
    <location>
        <position position="220"/>
    </location>
    <ligand>
        <name>FMN</name>
        <dbReference type="ChEBI" id="CHEBI:58210"/>
    </ligand>
</feature>
<dbReference type="Gene3D" id="3.20.20.30">
    <property type="entry name" value="Luciferase-like domain"/>
    <property type="match status" value="1"/>
</dbReference>
<evidence type="ECO:0000256" key="3">
    <source>
        <dbReference type="ARBA" id="ARBA00023002"/>
    </source>
</evidence>
<dbReference type="Proteomes" id="UP000281094">
    <property type="component" value="Unassembled WGS sequence"/>
</dbReference>
<dbReference type="PANTHER" id="PTHR30011:SF16">
    <property type="entry name" value="C2H2 FINGER DOMAIN TRANSCRIPTION FACTOR (EUROFUNG)-RELATED"/>
    <property type="match status" value="1"/>
</dbReference>
<keyword evidence="4" id="KW-0503">Monooxygenase</keyword>
<evidence type="ECO:0000256" key="2">
    <source>
        <dbReference type="ARBA" id="ARBA00022643"/>
    </source>
</evidence>
<dbReference type="GO" id="GO:0016705">
    <property type="term" value="F:oxidoreductase activity, acting on paired donors, with incorporation or reduction of molecular oxygen"/>
    <property type="evidence" value="ECO:0007669"/>
    <property type="project" value="InterPro"/>
</dbReference>
<evidence type="ECO:0000256" key="4">
    <source>
        <dbReference type="ARBA" id="ARBA00023033"/>
    </source>
</evidence>
<keyword evidence="1 6" id="KW-0285">Flavoprotein</keyword>
<feature type="binding site" evidence="6">
    <location>
        <position position="57"/>
    </location>
    <ligand>
        <name>FMN</name>
        <dbReference type="ChEBI" id="CHEBI:58210"/>
    </ligand>
</feature>
<dbReference type="NCBIfam" id="TIGR03860">
    <property type="entry name" value="FMN_nitrolo"/>
    <property type="match status" value="1"/>
</dbReference>
<evidence type="ECO:0000259" key="7">
    <source>
        <dbReference type="Pfam" id="PF00296"/>
    </source>
</evidence>
<evidence type="ECO:0000256" key="1">
    <source>
        <dbReference type="ARBA" id="ARBA00022630"/>
    </source>
</evidence>
<reference evidence="8 9" key="1">
    <citation type="submission" date="2018-10" db="EMBL/GenBank/DDBJ databases">
        <title>Notoacmeibacter sp. M2BS9Y-3-1, whole genome shotgun sequence.</title>
        <authorList>
            <person name="Tuo L."/>
        </authorList>
    </citation>
    <scope>NUCLEOTIDE SEQUENCE [LARGE SCALE GENOMIC DNA]</scope>
    <source>
        <strain evidence="8 9">M2BS9Y-3-1</strain>
    </source>
</reference>
<dbReference type="RefSeq" id="WP_121646641.1">
    <property type="nucleotide sequence ID" value="NZ_RCWN01000002.1"/>
</dbReference>
<dbReference type="InterPro" id="IPR011251">
    <property type="entry name" value="Luciferase-like_dom"/>
</dbReference>
<dbReference type="PIRSF" id="PIRSF000337">
    <property type="entry name" value="NTA_MOA"/>
    <property type="match status" value="1"/>
</dbReference>
<feature type="binding site" evidence="6">
    <location>
        <position position="97"/>
    </location>
    <ligand>
        <name>FMN</name>
        <dbReference type="ChEBI" id="CHEBI:58210"/>
    </ligand>
</feature>
<gene>
    <name evidence="8" type="ORF">D8780_14775</name>
</gene>
<dbReference type="EMBL" id="RCWN01000002">
    <property type="protein sequence ID" value="RLQ85224.1"/>
    <property type="molecule type" value="Genomic_DNA"/>
</dbReference>
<dbReference type="GO" id="GO:0004497">
    <property type="term" value="F:monooxygenase activity"/>
    <property type="evidence" value="ECO:0007669"/>
    <property type="project" value="UniProtKB-KW"/>
</dbReference>
<organism evidence="8 9">
    <name type="scientific">Notoacmeibacter ruber</name>
    <dbReference type="NCBI Taxonomy" id="2670375"/>
    <lineage>
        <taxon>Bacteria</taxon>
        <taxon>Pseudomonadati</taxon>
        <taxon>Pseudomonadota</taxon>
        <taxon>Alphaproteobacteria</taxon>
        <taxon>Hyphomicrobiales</taxon>
        <taxon>Notoacmeibacteraceae</taxon>
        <taxon>Notoacmeibacter</taxon>
    </lineage>
</organism>
<evidence type="ECO:0000313" key="8">
    <source>
        <dbReference type="EMBL" id="RLQ85224.1"/>
    </source>
</evidence>
<evidence type="ECO:0000256" key="6">
    <source>
        <dbReference type="PIRSR" id="PIRSR000337-1"/>
    </source>
</evidence>
<comment type="caution">
    <text evidence="8">The sequence shown here is derived from an EMBL/GenBank/DDBJ whole genome shotgun (WGS) entry which is preliminary data.</text>
</comment>
<comment type="similarity">
    <text evidence="5">Belongs to the NtaA/SnaA/DszA monooxygenase family.</text>
</comment>
<dbReference type="InterPro" id="IPR016215">
    <property type="entry name" value="NTA_MOA"/>
</dbReference>
<keyword evidence="2 6" id="KW-0288">FMN</keyword>